<dbReference type="EMBL" id="JACGWV010000001">
    <property type="protein sequence ID" value="MBA8806349.1"/>
    <property type="molecule type" value="Genomic_DNA"/>
</dbReference>
<proteinExistence type="predicted"/>
<name>A0A7W3J542_9MICO</name>
<dbReference type="AlphaFoldDB" id="A0A7W3J542"/>
<dbReference type="InterPro" id="IPR032710">
    <property type="entry name" value="NTF2-like_dom_sf"/>
</dbReference>
<organism evidence="1 2">
    <name type="scientific">Promicromonospora sukumoe</name>
    <dbReference type="NCBI Taxonomy" id="88382"/>
    <lineage>
        <taxon>Bacteria</taxon>
        <taxon>Bacillati</taxon>
        <taxon>Actinomycetota</taxon>
        <taxon>Actinomycetes</taxon>
        <taxon>Micrococcales</taxon>
        <taxon>Promicromonosporaceae</taxon>
        <taxon>Promicromonospora</taxon>
    </lineage>
</organism>
<accession>A0A7W3J542</accession>
<dbReference type="Pfam" id="PF07366">
    <property type="entry name" value="SnoaL"/>
    <property type="match status" value="1"/>
</dbReference>
<dbReference type="Gene3D" id="3.10.450.50">
    <property type="match status" value="1"/>
</dbReference>
<dbReference type="SUPFAM" id="SSF54427">
    <property type="entry name" value="NTF2-like"/>
    <property type="match status" value="1"/>
</dbReference>
<comment type="caution">
    <text evidence="1">The sequence shown here is derived from an EMBL/GenBank/DDBJ whole genome shotgun (WGS) entry which is preliminary data.</text>
</comment>
<evidence type="ECO:0000313" key="2">
    <source>
        <dbReference type="Proteomes" id="UP000540568"/>
    </source>
</evidence>
<gene>
    <name evidence="1" type="ORF">FHX71_000291</name>
</gene>
<keyword evidence="2" id="KW-1185">Reference proteome</keyword>
<dbReference type="InterPro" id="IPR009959">
    <property type="entry name" value="Cyclase_SnoaL-like"/>
</dbReference>
<reference evidence="1 2" key="1">
    <citation type="submission" date="2020-07" db="EMBL/GenBank/DDBJ databases">
        <title>Sequencing the genomes of 1000 actinobacteria strains.</title>
        <authorList>
            <person name="Klenk H.-P."/>
        </authorList>
    </citation>
    <scope>NUCLEOTIDE SEQUENCE [LARGE SCALE GENOMIC DNA]</scope>
    <source>
        <strain evidence="1 2">DSM 44121</strain>
    </source>
</reference>
<dbReference type="RefSeq" id="WP_182614094.1">
    <property type="nucleotide sequence ID" value="NZ_BAAATF010000012.1"/>
</dbReference>
<dbReference type="GO" id="GO:0030638">
    <property type="term" value="P:polyketide metabolic process"/>
    <property type="evidence" value="ECO:0007669"/>
    <property type="project" value="InterPro"/>
</dbReference>
<dbReference type="Proteomes" id="UP000540568">
    <property type="component" value="Unassembled WGS sequence"/>
</dbReference>
<protein>
    <submittedName>
        <fullName evidence="1">Putative ester cyclase</fullName>
    </submittedName>
</protein>
<sequence>MTDDLAPGKQPGVPPELESRYRAYLAALNERRLDDLVEHVHDELTYNGEPMTRRQYQELIAADLAAAPDLVYDAHIVVAGSDAAGGQVACRLIFDCTPLGEFLGFRPDGARLRFAEHVFYRYQDGRIAAVRSMIDRAAIAEQLSGRDMSAFLEPG</sequence>
<evidence type="ECO:0000313" key="1">
    <source>
        <dbReference type="EMBL" id="MBA8806349.1"/>
    </source>
</evidence>